<feature type="compositionally biased region" description="Basic and acidic residues" evidence="1">
    <location>
        <begin position="636"/>
        <end position="646"/>
    </location>
</feature>
<dbReference type="Pfam" id="PF09994">
    <property type="entry name" value="T6SS_Tle1-like_cat"/>
    <property type="match status" value="1"/>
</dbReference>
<protein>
    <recommendedName>
        <fullName evidence="2">T6SS Phospholipase effector Tle1-like catalytic domain-containing protein</fullName>
    </recommendedName>
</protein>
<comment type="caution">
    <text evidence="3">The sequence shown here is derived from an EMBL/GenBank/DDBJ whole genome shotgun (WGS) entry which is preliminary data.</text>
</comment>
<evidence type="ECO:0000256" key="1">
    <source>
        <dbReference type="SAM" id="MobiDB-lite"/>
    </source>
</evidence>
<organism evidence="3 4">
    <name type="scientific">Cladophialophora psammophila CBS 110553</name>
    <dbReference type="NCBI Taxonomy" id="1182543"/>
    <lineage>
        <taxon>Eukaryota</taxon>
        <taxon>Fungi</taxon>
        <taxon>Dikarya</taxon>
        <taxon>Ascomycota</taxon>
        <taxon>Pezizomycotina</taxon>
        <taxon>Eurotiomycetes</taxon>
        <taxon>Chaetothyriomycetidae</taxon>
        <taxon>Chaetothyriales</taxon>
        <taxon>Herpotrichiellaceae</taxon>
        <taxon>Cladophialophora</taxon>
    </lineage>
</organism>
<name>W9WWZ4_9EURO</name>
<evidence type="ECO:0000313" key="3">
    <source>
        <dbReference type="EMBL" id="EXJ72448.1"/>
    </source>
</evidence>
<accession>W9WWZ4</accession>
<dbReference type="GeneID" id="19189673"/>
<feature type="compositionally biased region" description="Low complexity" evidence="1">
    <location>
        <begin position="24"/>
        <end position="33"/>
    </location>
</feature>
<proteinExistence type="predicted"/>
<dbReference type="OrthoDB" id="3057168at2759"/>
<evidence type="ECO:0000259" key="2">
    <source>
        <dbReference type="Pfam" id="PF09994"/>
    </source>
</evidence>
<dbReference type="eggNOG" id="ENOG502QSYI">
    <property type="taxonomic scope" value="Eukaryota"/>
</dbReference>
<dbReference type="EMBL" id="AMGX01000006">
    <property type="protein sequence ID" value="EXJ72448.1"/>
    <property type="molecule type" value="Genomic_DNA"/>
</dbReference>
<evidence type="ECO:0000313" key="4">
    <source>
        <dbReference type="Proteomes" id="UP000019471"/>
    </source>
</evidence>
<dbReference type="RefSeq" id="XP_007743746.1">
    <property type="nucleotide sequence ID" value="XM_007745556.1"/>
</dbReference>
<dbReference type="Proteomes" id="UP000019471">
    <property type="component" value="Unassembled WGS sequence"/>
</dbReference>
<gene>
    <name evidence="3" type="ORF">A1O5_04952</name>
</gene>
<dbReference type="InterPro" id="IPR018712">
    <property type="entry name" value="Tle1-like_cat"/>
</dbReference>
<dbReference type="PANTHER" id="PTHR33840">
    <property type="match status" value="1"/>
</dbReference>
<dbReference type="STRING" id="1182543.W9WWZ4"/>
<feature type="compositionally biased region" description="Low complexity" evidence="1">
    <location>
        <begin position="1"/>
        <end position="15"/>
    </location>
</feature>
<feature type="domain" description="T6SS Phospholipase effector Tle1-like catalytic" evidence="2">
    <location>
        <begin position="77"/>
        <end position="359"/>
    </location>
</feature>
<reference evidence="3 4" key="1">
    <citation type="submission" date="2013-03" db="EMBL/GenBank/DDBJ databases">
        <title>The Genome Sequence of Cladophialophora psammophila CBS 110553.</title>
        <authorList>
            <consortium name="The Broad Institute Genomics Platform"/>
            <person name="Cuomo C."/>
            <person name="de Hoog S."/>
            <person name="Gorbushina A."/>
            <person name="Walker B."/>
            <person name="Young S.K."/>
            <person name="Zeng Q."/>
            <person name="Gargeya S."/>
            <person name="Fitzgerald M."/>
            <person name="Haas B."/>
            <person name="Abouelleil A."/>
            <person name="Allen A.W."/>
            <person name="Alvarado L."/>
            <person name="Arachchi H.M."/>
            <person name="Berlin A.M."/>
            <person name="Chapman S.B."/>
            <person name="Gainer-Dewar J."/>
            <person name="Goldberg J."/>
            <person name="Griggs A."/>
            <person name="Gujja S."/>
            <person name="Hansen M."/>
            <person name="Howarth C."/>
            <person name="Imamovic A."/>
            <person name="Ireland A."/>
            <person name="Larimer J."/>
            <person name="McCowan C."/>
            <person name="Murphy C."/>
            <person name="Pearson M."/>
            <person name="Poon T.W."/>
            <person name="Priest M."/>
            <person name="Roberts A."/>
            <person name="Saif S."/>
            <person name="Shea T."/>
            <person name="Sisk P."/>
            <person name="Sykes S."/>
            <person name="Wortman J."/>
            <person name="Nusbaum C."/>
            <person name="Birren B."/>
        </authorList>
    </citation>
    <scope>NUCLEOTIDE SEQUENCE [LARGE SCALE GENOMIC DNA]</scope>
    <source>
        <strain evidence="3 4">CBS 110553</strain>
    </source>
</reference>
<dbReference type="HOGENOM" id="CLU_005049_1_1_1"/>
<feature type="compositionally biased region" description="Pro residues" evidence="1">
    <location>
        <begin position="570"/>
        <end position="586"/>
    </location>
</feature>
<keyword evidence="4" id="KW-1185">Reference proteome</keyword>
<dbReference type="AlphaFoldDB" id="W9WWZ4"/>
<dbReference type="PANTHER" id="PTHR33840:SF1">
    <property type="entry name" value="TLE1 PHOSPHOLIPASE DOMAIN-CONTAINING PROTEIN"/>
    <property type="match status" value="1"/>
</dbReference>
<feature type="region of interest" description="Disordered" evidence="1">
    <location>
        <begin position="1"/>
        <end position="72"/>
    </location>
</feature>
<feature type="region of interest" description="Disordered" evidence="1">
    <location>
        <begin position="536"/>
        <end position="660"/>
    </location>
</feature>
<sequence length="660" mass="73206">MSRPPAARSSVASGLAPPPPPVHPASAHGSALFAPPPLSAAPTNLSRPQSRLEPPPLGATMGPMPGTLERPIHGPKKRLIVTCDGTWLDADNGLVNGHKQPPSNVSRIGWAIKDTSRDGIPQIVNYQAGVGTMGGPASRVVGGATGLGLKENMRMSYTYLAVNWRPGDEIFLMGFSRGAFTARSLGGMVGALGLLTRSGLPFFNEIFEDWEHRADDHYVSQFPDIPFPEKGKFDDRYVQELARRGLTTLNVPIKAICCWDTVGALGIPRVPWLESLRLQARGMHAYEFYDTTLHPCIENAFQALALDERRAPFTPALWEKRDNHTTNLVQCWFPGVHSNVGGGYDDQELADITLAWMISKLEPFLDFRPNSLMGLWEENRAYYKQTRQRTRWWSFGEILETVKGLYALTGARTRTPGNYFRTDPDTGRPTSKRLRGTNEFIHASVRARLGLQGPGVQDRGNYDPPALRDWTFDVEFVGPGHGGNQDGLMVMWNNHGRSSRRRGEKGGQERIPEEKLSETELVLLKQSPRVYDYVMQLRPAGGPGGKRRSRRQQGQNGAPNGPYPGGVGTPQPPPGSFVGGPPPRPPSMAGGMNGRRSGRSLNMNANADASPPDDSDDESPEQRDRERERRHRRRRESGGDPADRDRHSRRRRSRRYEDDE</sequence>